<evidence type="ECO:0000256" key="2">
    <source>
        <dbReference type="ARBA" id="ARBA00022723"/>
    </source>
</evidence>
<keyword evidence="2" id="KW-0479">Metal-binding</keyword>
<dbReference type="PANTHER" id="PTHR16515:SF49">
    <property type="entry name" value="GASTRULA ZINC FINGER PROTEIN XLCGF49.1-LIKE-RELATED"/>
    <property type="match status" value="1"/>
</dbReference>
<keyword evidence="9" id="KW-0472">Membrane</keyword>
<dbReference type="GO" id="GO:0005634">
    <property type="term" value="C:nucleus"/>
    <property type="evidence" value="ECO:0007669"/>
    <property type="project" value="UniProtKB-SubCell"/>
</dbReference>
<proteinExistence type="predicted"/>
<organism evidence="11 12">
    <name type="scientific">Reticulomyxa filosa</name>
    <dbReference type="NCBI Taxonomy" id="46433"/>
    <lineage>
        <taxon>Eukaryota</taxon>
        <taxon>Sar</taxon>
        <taxon>Rhizaria</taxon>
        <taxon>Retaria</taxon>
        <taxon>Foraminifera</taxon>
        <taxon>Monothalamids</taxon>
        <taxon>Reticulomyxidae</taxon>
        <taxon>Reticulomyxa</taxon>
    </lineage>
</organism>
<dbReference type="PROSITE" id="PS00028">
    <property type="entry name" value="ZINC_FINGER_C2H2_1"/>
    <property type="match status" value="1"/>
</dbReference>
<feature type="domain" description="C2H2-type" evidence="10">
    <location>
        <begin position="125"/>
        <end position="153"/>
    </location>
</feature>
<feature type="region of interest" description="Disordered" evidence="8">
    <location>
        <begin position="289"/>
        <end position="323"/>
    </location>
</feature>
<comment type="subcellular location">
    <subcellularLocation>
        <location evidence="1">Nucleus</location>
    </subcellularLocation>
</comment>
<dbReference type="EMBL" id="ASPP01010455">
    <property type="protein sequence ID" value="ETO22817.1"/>
    <property type="molecule type" value="Genomic_DNA"/>
</dbReference>
<dbReference type="InterPro" id="IPR013087">
    <property type="entry name" value="Znf_C2H2_type"/>
</dbReference>
<evidence type="ECO:0000256" key="6">
    <source>
        <dbReference type="ARBA" id="ARBA00023242"/>
    </source>
</evidence>
<evidence type="ECO:0000256" key="3">
    <source>
        <dbReference type="ARBA" id="ARBA00022737"/>
    </source>
</evidence>
<gene>
    <name evidence="11" type="ORF">RFI_14371</name>
</gene>
<accession>X6NBW5</accession>
<keyword evidence="6" id="KW-0539">Nucleus</keyword>
<evidence type="ECO:0000256" key="4">
    <source>
        <dbReference type="ARBA" id="ARBA00022771"/>
    </source>
</evidence>
<evidence type="ECO:0000256" key="7">
    <source>
        <dbReference type="PROSITE-ProRule" id="PRU00042"/>
    </source>
</evidence>
<dbReference type="SUPFAM" id="SSF57667">
    <property type="entry name" value="beta-beta-alpha zinc fingers"/>
    <property type="match status" value="1"/>
</dbReference>
<feature type="compositionally biased region" description="Basic and acidic residues" evidence="8">
    <location>
        <begin position="43"/>
        <end position="55"/>
    </location>
</feature>
<dbReference type="Gene3D" id="3.30.160.60">
    <property type="entry name" value="Classic Zinc Finger"/>
    <property type="match status" value="2"/>
</dbReference>
<feature type="region of interest" description="Disordered" evidence="8">
    <location>
        <begin position="43"/>
        <end position="74"/>
    </location>
</feature>
<keyword evidence="9" id="KW-0812">Transmembrane</keyword>
<dbReference type="GO" id="GO:0008270">
    <property type="term" value="F:zinc ion binding"/>
    <property type="evidence" value="ECO:0007669"/>
    <property type="project" value="UniProtKB-KW"/>
</dbReference>
<reference evidence="11 12" key="1">
    <citation type="journal article" date="2013" name="Curr. Biol.">
        <title>The Genome of the Foraminiferan Reticulomyxa filosa.</title>
        <authorList>
            <person name="Glockner G."/>
            <person name="Hulsmann N."/>
            <person name="Schleicher M."/>
            <person name="Noegel A.A."/>
            <person name="Eichinger L."/>
            <person name="Gallinger C."/>
            <person name="Pawlowski J."/>
            <person name="Sierra R."/>
            <person name="Euteneuer U."/>
            <person name="Pillet L."/>
            <person name="Moustafa A."/>
            <person name="Platzer M."/>
            <person name="Groth M."/>
            <person name="Szafranski K."/>
            <person name="Schliwa M."/>
        </authorList>
    </citation>
    <scope>NUCLEOTIDE SEQUENCE [LARGE SCALE GENOMIC DNA]</scope>
</reference>
<dbReference type="SMART" id="SM00355">
    <property type="entry name" value="ZnF_C2H2"/>
    <property type="match status" value="2"/>
</dbReference>
<dbReference type="AlphaFoldDB" id="X6NBW5"/>
<evidence type="ECO:0000256" key="1">
    <source>
        <dbReference type="ARBA" id="ARBA00004123"/>
    </source>
</evidence>
<evidence type="ECO:0000259" key="10">
    <source>
        <dbReference type="PROSITE" id="PS50157"/>
    </source>
</evidence>
<keyword evidence="5" id="KW-0862">Zinc</keyword>
<dbReference type="PANTHER" id="PTHR16515">
    <property type="entry name" value="PR DOMAIN ZINC FINGER PROTEIN"/>
    <property type="match status" value="1"/>
</dbReference>
<sequence length="400" mass="46490">MRKVAAVTVVDFSFLFVCNSKLIKQFETSKQWLNKEKTKNLEENWNESGKKRETRMPVSEIETESTKTKPLSCKKNTADGNEDVEMISKNDYVLKSSAQLAVLLQSGDNSVKTTQLLETLSGPDMTCLQCQKSFKQRAHLQRHVKEQHLADEPDHVCTICHRATCVFMYTNLFALYIYLHIHIYIYIFFFFEQAFHQKANLMCHMLTHLKNRIYTHPFKCVLCEEHGLDRKFTRKSSLRRHVESKHPSCNRDAPWIVTQRKSRIITQLCDELHTRHLMEKYNAKKCFKESTSDSEISPPERSRDTNTTFLHPPSPIPHSTPHVHQVSHSQLSQIFPEIFLVQNPELLHQFMFSRDKQLSVELIQHNGNPSVPVLAPDNPSILPFIAQDGFMVKSENEPKR</sequence>
<feature type="transmembrane region" description="Helical" evidence="9">
    <location>
        <begin position="166"/>
        <end position="191"/>
    </location>
</feature>
<keyword evidence="9" id="KW-1133">Transmembrane helix</keyword>
<keyword evidence="3" id="KW-0677">Repeat</keyword>
<evidence type="ECO:0000256" key="8">
    <source>
        <dbReference type="SAM" id="MobiDB-lite"/>
    </source>
</evidence>
<keyword evidence="4 7" id="KW-0863">Zinc-finger</keyword>
<evidence type="ECO:0000313" key="12">
    <source>
        <dbReference type="Proteomes" id="UP000023152"/>
    </source>
</evidence>
<dbReference type="GO" id="GO:0010468">
    <property type="term" value="P:regulation of gene expression"/>
    <property type="evidence" value="ECO:0007669"/>
    <property type="project" value="TreeGrafter"/>
</dbReference>
<dbReference type="InterPro" id="IPR036236">
    <property type="entry name" value="Znf_C2H2_sf"/>
</dbReference>
<dbReference type="InterPro" id="IPR050331">
    <property type="entry name" value="Zinc_finger"/>
</dbReference>
<protein>
    <submittedName>
        <fullName evidence="11">Zinc finger protein</fullName>
    </submittedName>
</protein>
<keyword evidence="12" id="KW-1185">Reference proteome</keyword>
<dbReference type="PROSITE" id="PS50157">
    <property type="entry name" value="ZINC_FINGER_C2H2_2"/>
    <property type="match status" value="1"/>
</dbReference>
<dbReference type="Proteomes" id="UP000023152">
    <property type="component" value="Unassembled WGS sequence"/>
</dbReference>
<evidence type="ECO:0000313" key="11">
    <source>
        <dbReference type="EMBL" id="ETO22817.1"/>
    </source>
</evidence>
<dbReference type="OrthoDB" id="8113227at2759"/>
<name>X6NBW5_RETFI</name>
<evidence type="ECO:0000256" key="9">
    <source>
        <dbReference type="SAM" id="Phobius"/>
    </source>
</evidence>
<evidence type="ECO:0000256" key="5">
    <source>
        <dbReference type="ARBA" id="ARBA00022833"/>
    </source>
</evidence>
<comment type="caution">
    <text evidence="11">The sequence shown here is derived from an EMBL/GenBank/DDBJ whole genome shotgun (WGS) entry which is preliminary data.</text>
</comment>